<organism evidence="2">
    <name type="scientific">Candidatus Kentrum sp. DK</name>
    <dbReference type="NCBI Taxonomy" id="2126562"/>
    <lineage>
        <taxon>Bacteria</taxon>
        <taxon>Pseudomonadati</taxon>
        <taxon>Pseudomonadota</taxon>
        <taxon>Gammaproteobacteria</taxon>
        <taxon>Candidatus Kentrum</taxon>
    </lineage>
</organism>
<dbReference type="AlphaFoldDB" id="A0A450TAE9"/>
<accession>A0A450TAE9</accession>
<dbReference type="Pfam" id="PF01797">
    <property type="entry name" value="Y1_Tnp"/>
    <property type="match status" value="1"/>
</dbReference>
<dbReference type="PANTHER" id="PTHR34322">
    <property type="entry name" value="TRANSPOSASE, Y1_TNP DOMAIN-CONTAINING"/>
    <property type="match status" value="1"/>
</dbReference>
<evidence type="ECO:0000313" key="2">
    <source>
        <dbReference type="EMBL" id="VFJ63687.1"/>
    </source>
</evidence>
<dbReference type="InterPro" id="IPR002686">
    <property type="entry name" value="Transposase_17"/>
</dbReference>
<feature type="domain" description="Transposase IS200-like" evidence="1">
    <location>
        <begin position="9"/>
        <end position="123"/>
    </location>
</feature>
<dbReference type="EMBL" id="CAADEX010000128">
    <property type="protein sequence ID" value="VFJ63687.1"/>
    <property type="molecule type" value="Genomic_DNA"/>
</dbReference>
<dbReference type="InterPro" id="IPR036515">
    <property type="entry name" value="Transposase_17_sf"/>
</dbReference>
<protein>
    <submittedName>
        <fullName evidence="2">REP element-mobilizing transposase RayT</fullName>
    </submittedName>
</protein>
<dbReference type="GO" id="GO:0006313">
    <property type="term" value="P:DNA transposition"/>
    <property type="evidence" value="ECO:0007669"/>
    <property type="project" value="InterPro"/>
</dbReference>
<gene>
    <name evidence="2" type="ORF">BECKDK2373B_GA0170837_11287</name>
</gene>
<dbReference type="Gene3D" id="3.30.70.1290">
    <property type="entry name" value="Transposase IS200-like"/>
    <property type="match status" value="1"/>
</dbReference>
<dbReference type="PANTHER" id="PTHR34322:SF2">
    <property type="entry name" value="TRANSPOSASE IS200-LIKE DOMAIN-CONTAINING PROTEIN"/>
    <property type="match status" value="1"/>
</dbReference>
<dbReference type="SMART" id="SM01321">
    <property type="entry name" value="Y1_Tnp"/>
    <property type="match status" value="1"/>
</dbReference>
<dbReference type="GO" id="GO:0004803">
    <property type="term" value="F:transposase activity"/>
    <property type="evidence" value="ECO:0007669"/>
    <property type="project" value="InterPro"/>
</dbReference>
<proteinExistence type="predicted"/>
<name>A0A450TAE9_9GAMM</name>
<dbReference type="SUPFAM" id="SSF143422">
    <property type="entry name" value="Transposase IS200-like"/>
    <property type="match status" value="1"/>
</dbReference>
<reference evidence="2" key="1">
    <citation type="submission" date="2019-02" db="EMBL/GenBank/DDBJ databases">
        <authorList>
            <person name="Gruber-Vodicka R. H."/>
            <person name="Seah K. B. B."/>
        </authorList>
    </citation>
    <scope>NUCLEOTIDE SEQUENCE</scope>
    <source>
        <strain evidence="2">BECK_DK47</strain>
    </source>
</reference>
<evidence type="ECO:0000259" key="1">
    <source>
        <dbReference type="SMART" id="SM01321"/>
    </source>
</evidence>
<dbReference type="GO" id="GO:0003677">
    <property type="term" value="F:DNA binding"/>
    <property type="evidence" value="ECO:0007669"/>
    <property type="project" value="InterPro"/>
</dbReference>
<sequence length="281" mass="31910">MTRPVRIQFENALYHITSRGDRQEAVYEDDTDRLAFLKILGDVIGTYNWICHAYCLMSNHYHLVIQTPDANLSKGMRQLNGVYTQVSNRRHGRAGHLFQGRYKAILVDGDSYFLALNRYVVLNPVRAGMVAQPNDWPWSSYPAMIGDINSPKWLCTDSLLAQFSTEREEAVHRYARFVGAGIGEKSIWEGLNRQIYLGNEEFIKRVQSSHAGLSKTVGVPKTQKRPPAPSLEKLAARYANRDEGIVAAYATGEYSYQQIAEFYALHFTTVGKIVRGRRTTE</sequence>